<dbReference type="AlphaFoldDB" id="A0A6B0Y0X3"/>
<reference evidence="1" key="1">
    <citation type="submission" date="2019-09" db="EMBL/GenBank/DDBJ databases">
        <title>Characterisation of the sponge microbiome using genome-centric metagenomics.</title>
        <authorList>
            <person name="Engelberts J.P."/>
            <person name="Robbins S.J."/>
            <person name="De Goeij J.M."/>
            <person name="Aranda M."/>
            <person name="Bell S.C."/>
            <person name="Webster N.S."/>
        </authorList>
    </citation>
    <scope>NUCLEOTIDE SEQUENCE</scope>
    <source>
        <strain evidence="1">SB0664_bin_43</strain>
    </source>
</reference>
<organism evidence="1">
    <name type="scientific">Boseongicola sp. SB0664_bin_43</name>
    <dbReference type="NCBI Taxonomy" id="2604844"/>
    <lineage>
        <taxon>Bacteria</taxon>
        <taxon>Pseudomonadati</taxon>
        <taxon>Pseudomonadota</taxon>
        <taxon>Alphaproteobacteria</taxon>
        <taxon>Rhodobacterales</taxon>
        <taxon>Paracoccaceae</taxon>
        <taxon>Boseongicola</taxon>
    </lineage>
</organism>
<gene>
    <name evidence="1" type="ORF">F4Y60_08125</name>
</gene>
<sequence>MADESVVIEVWNKIDLLDEDARTSLETIASRRGNAVMISALDEIGIAPLLECIEAALDVGRIRAVIDITHKEGRKRAWLYDQRVVVGETESETGSRIEVNWTSSQSIRYSRL</sequence>
<proteinExistence type="predicted"/>
<comment type="caution">
    <text evidence="1">The sequence shown here is derived from an EMBL/GenBank/DDBJ whole genome shotgun (WGS) entry which is preliminary data.</text>
</comment>
<dbReference type="SUPFAM" id="SSF52540">
    <property type="entry name" value="P-loop containing nucleoside triphosphate hydrolases"/>
    <property type="match status" value="1"/>
</dbReference>
<evidence type="ECO:0000313" key="1">
    <source>
        <dbReference type="EMBL" id="MXY34045.1"/>
    </source>
</evidence>
<protein>
    <recommendedName>
        <fullName evidence="2">GTPase HflX</fullName>
    </recommendedName>
</protein>
<dbReference type="InterPro" id="IPR027417">
    <property type="entry name" value="P-loop_NTPase"/>
</dbReference>
<evidence type="ECO:0008006" key="2">
    <source>
        <dbReference type="Google" id="ProtNLM"/>
    </source>
</evidence>
<name>A0A6B0Y0X3_9RHOB</name>
<dbReference type="EMBL" id="VXRY01000320">
    <property type="protein sequence ID" value="MXY34045.1"/>
    <property type="molecule type" value="Genomic_DNA"/>
</dbReference>
<accession>A0A6B0Y0X3</accession>